<evidence type="ECO:0000259" key="9">
    <source>
        <dbReference type="PROSITE" id="PS50217"/>
    </source>
</evidence>
<sequence>MAFQNLFYQTQTWGVESEVNSPILDDHILDGNGFESSLDMSRRESFVDSGIYSPQSRDWIDTVDYDQDMADNQHQAMPVSFEHSNGTNNPFVKLEAQNFGQQNAWGSRSGMSGAATPTIYEAPVAFAAFDGTPYMPQPFAPVPAAAMPNSSAFDASMFSPQPSSLAPSAITSPVQEHQWALPSEKQQTQQPTPTSSNQNSPNAMKRTRPNSPAPRTHSPLNIRRDGIRKKNARFEIPAERTLLTIDHLIAQSADDQEIKELKQQKRLLRNRQAALDSRQRKKQHTERLEEEKKIHSTIISDLEEKLSILQMRDHEWKMRNDQAMKELENCRHQVEVLQMEKEDMVKKHTIETGELRKKNNYLVDQCSKLENALQNRAAPGSASYGDEFDDLDDLENGNFFDAPTGYDNGFNMRMDPPVKKERMEEDKAAPAPGLLLILLLCGAFVASSKVASKALPPLPQPIRNASAGILQTIFNDAGVQQHNNGRVMASLESSTTDWLSVRNDGGSKMVGIGSSTLEALNAQLNSPSAQQERAELAQLTADEYNSVTSKEFREPESISIKGRRQIEEGLASMRATKGSAAEVYTRSLLWDKVDAEVVRRFAAFAQQAQAAAAQANAEQGNHGMSV</sequence>
<dbReference type="Proteomes" id="UP000275078">
    <property type="component" value="Unassembled WGS sequence"/>
</dbReference>
<comment type="similarity">
    <text evidence="2">Belongs to the bZIP family.</text>
</comment>
<keyword evidence="6" id="KW-0539">Nucleus</keyword>
<evidence type="ECO:0000256" key="7">
    <source>
        <dbReference type="SAM" id="Coils"/>
    </source>
</evidence>
<dbReference type="OrthoDB" id="644067at2759"/>
<dbReference type="Gene3D" id="1.20.5.170">
    <property type="match status" value="1"/>
</dbReference>
<evidence type="ECO:0000256" key="5">
    <source>
        <dbReference type="ARBA" id="ARBA00023163"/>
    </source>
</evidence>
<feature type="compositionally biased region" description="Low complexity" evidence="8">
    <location>
        <begin position="186"/>
        <end position="202"/>
    </location>
</feature>
<dbReference type="STRING" id="1160509.A0A3N4I985"/>
<evidence type="ECO:0000256" key="4">
    <source>
        <dbReference type="ARBA" id="ARBA00023125"/>
    </source>
</evidence>
<dbReference type="Pfam" id="PF03131">
    <property type="entry name" value="bZIP_Maf"/>
    <property type="match status" value="1"/>
</dbReference>
<keyword evidence="7" id="KW-0175">Coiled coil</keyword>
<gene>
    <name evidence="10" type="ORF">BJ508DRAFT_325385</name>
</gene>
<evidence type="ECO:0000256" key="6">
    <source>
        <dbReference type="ARBA" id="ARBA00023242"/>
    </source>
</evidence>
<feature type="coiled-coil region" evidence="7">
    <location>
        <begin position="251"/>
        <end position="347"/>
    </location>
</feature>
<evidence type="ECO:0000313" key="10">
    <source>
        <dbReference type="EMBL" id="RPA82645.1"/>
    </source>
</evidence>
<dbReference type="PANTHER" id="PTHR47416">
    <property type="entry name" value="BASIC-LEUCINE ZIPPER TRANSCRIPTION FACTOR F-RELATED"/>
    <property type="match status" value="1"/>
</dbReference>
<evidence type="ECO:0000313" key="11">
    <source>
        <dbReference type="Proteomes" id="UP000275078"/>
    </source>
</evidence>
<dbReference type="GO" id="GO:0003677">
    <property type="term" value="F:DNA binding"/>
    <property type="evidence" value="ECO:0007669"/>
    <property type="project" value="UniProtKB-KW"/>
</dbReference>
<feature type="region of interest" description="Disordered" evidence="8">
    <location>
        <begin position="158"/>
        <end position="228"/>
    </location>
</feature>
<feature type="domain" description="BZIP" evidence="9">
    <location>
        <begin position="260"/>
        <end position="310"/>
    </location>
</feature>
<dbReference type="InterPro" id="IPR004827">
    <property type="entry name" value="bZIP"/>
</dbReference>
<dbReference type="PROSITE" id="PS50217">
    <property type="entry name" value="BZIP"/>
    <property type="match status" value="1"/>
</dbReference>
<dbReference type="GO" id="GO:0005634">
    <property type="term" value="C:nucleus"/>
    <property type="evidence" value="ECO:0007669"/>
    <property type="project" value="UniProtKB-SubCell"/>
</dbReference>
<accession>A0A3N4I985</accession>
<keyword evidence="5" id="KW-0804">Transcription</keyword>
<evidence type="ECO:0000256" key="1">
    <source>
        <dbReference type="ARBA" id="ARBA00004123"/>
    </source>
</evidence>
<keyword evidence="3" id="KW-0805">Transcription regulation</keyword>
<comment type="subcellular location">
    <subcellularLocation>
        <location evidence="1">Nucleus</location>
    </subcellularLocation>
</comment>
<dbReference type="SUPFAM" id="SSF57959">
    <property type="entry name" value="Leucine zipper domain"/>
    <property type="match status" value="1"/>
</dbReference>
<dbReference type="AlphaFoldDB" id="A0A3N4I985"/>
<feature type="compositionally biased region" description="Polar residues" evidence="8">
    <location>
        <begin position="158"/>
        <end position="175"/>
    </location>
</feature>
<organism evidence="10 11">
    <name type="scientific">Ascobolus immersus RN42</name>
    <dbReference type="NCBI Taxonomy" id="1160509"/>
    <lineage>
        <taxon>Eukaryota</taxon>
        <taxon>Fungi</taxon>
        <taxon>Dikarya</taxon>
        <taxon>Ascomycota</taxon>
        <taxon>Pezizomycotina</taxon>
        <taxon>Pezizomycetes</taxon>
        <taxon>Pezizales</taxon>
        <taxon>Ascobolaceae</taxon>
        <taxon>Ascobolus</taxon>
    </lineage>
</organism>
<dbReference type="InterPro" id="IPR004826">
    <property type="entry name" value="bZIP_Maf"/>
</dbReference>
<evidence type="ECO:0000256" key="3">
    <source>
        <dbReference type="ARBA" id="ARBA00023015"/>
    </source>
</evidence>
<dbReference type="EMBL" id="ML119670">
    <property type="protein sequence ID" value="RPA82645.1"/>
    <property type="molecule type" value="Genomic_DNA"/>
</dbReference>
<dbReference type="PANTHER" id="PTHR47416:SF8">
    <property type="entry name" value="BASIC-LEUCINE ZIPPER TRANSCRIPTION FACTOR E-RELATED"/>
    <property type="match status" value="1"/>
</dbReference>
<dbReference type="InterPro" id="IPR046347">
    <property type="entry name" value="bZIP_sf"/>
</dbReference>
<dbReference type="GO" id="GO:0003700">
    <property type="term" value="F:DNA-binding transcription factor activity"/>
    <property type="evidence" value="ECO:0007669"/>
    <property type="project" value="InterPro"/>
</dbReference>
<reference evidence="10 11" key="1">
    <citation type="journal article" date="2018" name="Nat. Ecol. Evol.">
        <title>Pezizomycetes genomes reveal the molecular basis of ectomycorrhizal truffle lifestyle.</title>
        <authorList>
            <person name="Murat C."/>
            <person name="Payen T."/>
            <person name="Noel B."/>
            <person name="Kuo A."/>
            <person name="Morin E."/>
            <person name="Chen J."/>
            <person name="Kohler A."/>
            <person name="Krizsan K."/>
            <person name="Balestrini R."/>
            <person name="Da Silva C."/>
            <person name="Montanini B."/>
            <person name="Hainaut M."/>
            <person name="Levati E."/>
            <person name="Barry K.W."/>
            <person name="Belfiori B."/>
            <person name="Cichocki N."/>
            <person name="Clum A."/>
            <person name="Dockter R.B."/>
            <person name="Fauchery L."/>
            <person name="Guy J."/>
            <person name="Iotti M."/>
            <person name="Le Tacon F."/>
            <person name="Lindquist E.A."/>
            <person name="Lipzen A."/>
            <person name="Malagnac F."/>
            <person name="Mello A."/>
            <person name="Molinier V."/>
            <person name="Miyauchi S."/>
            <person name="Poulain J."/>
            <person name="Riccioni C."/>
            <person name="Rubini A."/>
            <person name="Sitrit Y."/>
            <person name="Splivallo R."/>
            <person name="Traeger S."/>
            <person name="Wang M."/>
            <person name="Zifcakova L."/>
            <person name="Wipf D."/>
            <person name="Zambonelli A."/>
            <person name="Paolocci F."/>
            <person name="Nowrousian M."/>
            <person name="Ottonello S."/>
            <person name="Baldrian P."/>
            <person name="Spatafora J.W."/>
            <person name="Henrissat B."/>
            <person name="Nagy L.G."/>
            <person name="Aury J.M."/>
            <person name="Wincker P."/>
            <person name="Grigoriev I.V."/>
            <person name="Bonfante P."/>
            <person name="Martin F.M."/>
        </authorList>
    </citation>
    <scope>NUCLEOTIDE SEQUENCE [LARGE SCALE GENOMIC DNA]</scope>
    <source>
        <strain evidence="10 11">RN42</strain>
    </source>
</reference>
<keyword evidence="4" id="KW-0238">DNA-binding</keyword>
<evidence type="ECO:0000256" key="2">
    <source>
        <dbReference type="ARBA" id="ARBA00007163"/>
    </source>
</evidence>
<protein>
    <recommendedName>
        <fullName evidence="9">BZIP domain-containing protein</fullName>
    </recommendedName>
</protein>
<evidence type="ECO:0000256" key="8">
    <source>
        <dbReference type="SAM" id="MobiDB-lite"/>
    </source>
</evidence>
<proteinExistence type="inferred from homology"/>
<name>A0A3N4I985_ASCIM</name>
<keyword evidence="11" id="KW-1185">Reference proteome</keyword>